<dbReference type="Gramene" id="PGSC0003DMT400033893">
    <property type="protein sequence ID" value="PGSC0003DMT400033893"/>
    <property type="gene ID" value="PGSC0003DMG400013024"/>
</dbReference>
<dbReference type="AlphaFoldDB" id="M1AZW3"/>
<protein>
    <submittedName>
        <fullName evidence="1">Indole-3-acetic acid amido synthetase</fullName>
    </submittedName>
</protein>
<accession>M1AZW3</accession>
<name>M1AZW3_SOLTU</name>
<reference evidence="1" key="2">
    <citation type="submission" date="2015-06" db="UniProtKB">
        <authorList>
            <consortium name="EnsemblPlants"/>
        </authorList>
    </citation>
    <scope>IDENTIFICATION</scope>
    <source>
        <strain evidence="1">DM1-3 516 R44</strain>
    </source>
</reference>
<sequence length="74" mass="8642">MCIQRGCFQSMYTKCSAVYFELFIFSNSIGKLLAKDIAFGILNRRVSDPSIREEKTRIWKGLLLEFGQIQITWM</sequence>
<organism evidence="1 2">
    <name type="scientific">Solanum tuberosum</name>
    <name type="common">Potato</name>
    <dbReference type="NCBI Taxonomy" id="4113"/>
    <lineage>
        <taxon>Eukaryota</taxon>
        <taxon>Viridiplantae</taxon>
        <taxon>Streptophyta</taxon>
        <taxon>Embryophyta</taxon>
        <taxon>Tracheophyta</taxon>
        <taxon>Spermatophyta</taxon>
        <taxon>Magnoliopsida</taxon>
        <taxon>eudicotyledons</taxon>
        <taxon>Gunneridae</taxon>
        <taxon>Pentapetalae</taxon>
        <taxon>asterids</taxon>
        <taxon>lamiids</taxon>
        <taxon>Solanales</taxon>
        <taxon>Solanaceae</taxon>
        <taxon>Solanoideae</taxon>
        <taxon>Solaneae</taxon>
        <taxon>Solanum</taxon>
    </lineage>
</organism>
<evidence type="ECO:0000313" key="1">
    <source>
        <dbReference type="EnsemblPlants" id="PGSC0003DMT400033893"/>
    </source>
</evidence>
<reference evidence="2" key="1">
    <citation type="journal article" date="2011" name="Nature">
        <title>Genome sequence and analysis of the tuber crop potato.</title>
        <authorList>
            <consortium name="The Potato Genome Sequencing Consortium"/>
        </authorList>
    </citation>
    <scope>NUCLEOTIDE SEQUENCE [LARGE SCALE GENOMIC DNA]</scope>
    <source>
        <strain evidence="2">cv. DM1-3 516 R44</strain>
    </source>
</reference>
<dbReference type="Proteomes" id="UP000011115">
    <property type="component" value="Unassembled WGS sequence"/>
</dbReference>
<keyword evidence="2" id="KW-1185">Reference proteome</keyword>
<dbReference type="HOGENOM" id="CLU_2692587_0_0_1"/>
<proteinExistence type="predicted"/>
<evidence type="ECO:0000313" key="2">
    <source>
        <dbReference type="Proteomes" id="UP000011115"/>
    </source>
</evidence>
<dbReference type="InParanoid" id="M1AZW3"/>
<dbReference type="PaxDb" id="4113-PGSC0003DMT400033893"/>
<dbReference type="EnsemblPlants" id="PGSC0003DMT400033893">
    <property type="protein sequence ID" value="PGSC0003DMT400033893"/>
    <property type="gene ID" value="PGSC0003DMG400013024"/>
</dbReference>